<gene>
    <name evidence="1" type="ORF">SAMN04488505_102203</name>
</gene>
<dbReference type="STRING" id="573321.SAMN04488505_102203"/>
<keyword evidence="2" id="KW-1185">Reference proteome</keyword>
<evidence type="ECO:0000313" key="2">
    <source>
        <dbReference type="Proteomes" id="UP000198984"/>
    </source>
</evidence>
<sequence length="135" mass="15803">MLLEIRDDKTIAMLKKDFSGHFPFLKLEFFDQPHHLSEGSPEGHRLSQHNLVGNIRNRHNKGTLEINSRHTPYYIEKQLKNRFGLYAQVYRIEANGWIQTAGSDLVTLKEQNEVARLAMESKHEDAFDDFLESEY</sequence>
<organism evidence="1 2">
    <name type="scientific">Chitinophaga rupis</name>
    <dbReference type="NCBI Taxonomy" id="573321"/>
    <lineage>
        <taxon>Bacteria</taxon>
        <taxon>Pseudomonadati</taxon>
        <taxon>Bacteroidota</taxon>
        <taxon>Chitinophagia</taxon>
        <taxon>Chitinophagales</taxon>
        <taxon>Chitinophagaceae</taxon>
        <taxon>Chitinophaga</taxon>
    </lineage>
</organism>
<reference evidence="1 2" key="1">
    <citation type="submission" date="2016-10" db="EMBL/GenBank/DDBJ databases">
        <authorList>
            <person name="de Groot N.N."/>
        </authorList>
    </citation>
    <scope>NUCLEOTIDE SEQUENCE [LARGE SCALE GENOMIC DNA]</scope>
    <source>
        <strain evidence="1 2">DSM 21039</strain>
    </source>
</reference>
<evidence type="ECO:0000313" key="1">
    <source>
        <dbReference type="EMBL" id="SEL40782.1"/>
    </source>
</evidence>
<name>A0A1H7PYF5_9BACT</name>
<dbReference type="AlphaFoldDB" id="A0A1H7PYF5"/>
<dbReference type="EMBL" id="FOBB01000002">
    <property type="protein sequence ID" value="SEL40782.1"/>
    <property type="molecule type" value="Genomic_DNA"/>
</dbReference>
<accession>A0A1H7PYF5</accession>
<dbReference type="OrthoDB" id="959050at2"/>
<dbReference type="Proteomes" id="UP000198984">
    <property type="component" value="Unassembled WGS sequence"/>
</dbReference>
<protein>
    <submittedName>
        <fullName evidence="1">Uncharacterized protein</fullName>
    </submittedName>
</protein>
<dbReference type="RefSeq" id="WP_089909038.1">
    <property type="nucleotide sequence ID" value="NZ_FOBB01000002.1"/>
</dbReference>
<proteinExistence type="predicted"/>